<feature type="transmembrane region" description="Helical" evidence="1">
    <location>
        <begin position="115"/>
        <end position="141"/>
    </location>
</feature>
<feature type="transmembrane region" description="Helical" evidence="1">
    <location>
        <begin position="421"/>
        <end position="440"/>
    </location>
</feature>
<accession>A0A0P1LU12</accession>
<dbReference type="EMBL" id="CZVI01000007">
    <property type="protein sequence ID" value="CUS83741.1"/>
    <property type="molecule type" value="Genomic_DNA"/>
</dbReference>
<keyword evidence="5" id="KW-1185">Reference proteome</keyword>
<feature type="transmembrane region" description="Helical" evidence="1">
    <location>
        <begin position="518"/>
        <end position="537"/>
    </location>
</feature>
<name>A0A0P1LQW3_9BACT</name>
<feature type="transmembrane region" description="Helical" evidence="1">
    <location>
        <begin position="29"/>
        <end position="50"/>
    </location>
</feature>
<feature type="transmembrane region" description="Helical" evidence="1">
    <location>
        <begin position="452"/>
        <end position="476"/>
    </location>
</feature>
<feature type="transmembrane region" description="Helical" evidence="1">
    <location>
        <begin position="488"/>
        <end position="512"/>
    </location>
</feature>
<keyword evidence="1" id="KW-0812">Transmembrane</keyword>
<feature type="transmembrane region" description="Helical" evidence="1">
    <location>
        <begin position="153"/>
        <end position="178"/>
    </location>
</feature>
<evidence type="ECO:0000256" key="1">
    <source>
        <dbReference type="SAM" id="Phobius"/>
    </source>
</evidence>
<reference evidence="3 4" key="1">
    <citation type="submission" date="2015-11" db="EMBL/GenBank/DDBJ databases">
        <authorList>
            <person name="Zhang Y."/>
            <person name="Guo Z."/>
        </authorList>
    </citation>
    <scope>NUCLEOTIDE SEQUENCE [LARGE SCALE GENOMIC DNA]</scope>
    <source>
        <strain evidence="3">JGI-4</strain>
    </source>
</reference>
<gene>
    <name evidence="3" type="ORF">JGI4_00051</name>
    <name evidence="2" type="ORF">JGI8_00728</name>
</gene>
<protein>
    <recommendedName>
        <fullName evidence="6">ABC-2 type transport system permease protein</fullName>
    </recommendedName>
</protein>
<organism evidence="3 4">
    <name type="scientific">Candidatus Kryptonium thompsonii</name>
    <dbReference type="NCBI Taxonomy" id="1633631"/>
    <lineage>
        <taxon>Bacteria</taxon>
        <taxon>Pseudomonadati</taxon>
        <taxon>Candidatus Kryptoniota</taxon>
        <taxon>Candidatus Kryptonium</taxon>
    </lineage>
</organism>
<accession>A0A0P1MLV9</accession>
<feature type="transmembrane region" description="Helical" evidence="1">
    <location>
        <begin position="255"/>
        <end position="278"/>
    </location>
</feature>
<accession>A0A0P1P5K4</accession>
<reference evidence="2 5" key="2">
    <citation type="submission" date="2015-11" db="EMBL/GenBank/DDBJ databases">
        <authorList>
            <person name="Varghese N."/>
        </authorList>
    </citation>
    <scope>NUCLEOTIDE SEQUENCE [LARGE SCALE GENOMIC DNA]</scope>
    <source>
        <strain evidence="2 5">JGI-8</strain>
    </source>
</reference>
<sequence>MQLAREIFKFLIKLDLRTKKEGKISYGRIILILTTNFIWFLMLSFSIAVFEAGKQNLFSFLFGFSFIIFSLELLLIFFTILVEFDTIVLNPIEVELFSALPVDSIMYSLAKYMNFLFFVFLLSFSFNFSPTIVLLLAKFFIPEAYGFSFAKISIAYFITSLLYVVSISNLVLLVMIFLGRGFKITKLKKFILPFQILSVFAIFFAYQIINRYFTTDEGKGAFNLFSDKTPYFISFLPQYIFSKIFVFMSGVGRNVLGFIDCILIGAMLLIFLISPIFVLRIENIQNILSELQPDKNKLEKYLALTVLKRFRNIFFKSGSALAVYELVYIHLRRDKSIKVKILSAFVISIAIAVYFLFFEDIKNPILEPISRANAMMLISLFFNVTAGVTTIQNHRDYEANWVFNYINANEIYISARSGLMVLWHHILFPVVIIFFFVYLIKLGELVPILLHFLVTLILLKIFFNFIFLIFAGLPLSQPVEKLSSSDKILAQIFTIIAVMIALSFEKMIYGFLLKFENYGYVLFFLTLTFLLVAERYSAKLPRQKMEKILNVQ</sequence>
<evidence type="ECO:0000313" key="5">
    <source>
        <dbReference type="Proteomes" id="UP000182200"/>
    </source>
</evidence>
<feature type="transmembrane region" description="Helical" evidence="1">
    <location>
        <begin position="56"/>
        <end position="82"/>
    </location>
</feature>
<accession>A0A0S4MP79</accession>
<keyword evidence="1" id="KW-0472">Membrane</keyword>
<accession>A0A0P1P299</accession>
<feature type="transmembrane region" description="Helical" evidence="1">
    <location>
        <begin position="190"/>
        <end position="209"/>
    </location>
</feature>
<evidence type="ECO:0008006" key="6">
    <source>
        <dbReference type="Google" id="ProtNLM"/>
    </source>
</evidence>
<accession>A0A0P1LQ11</accession>
<dbReference type="EMBL" id="FAOP01000001">
    <property type="protein sequence ID" value="CUU00708.1"/>
    <property type="molecule type" value="Genomic_DNA"/>
</dbReference>
<evidence type="ECO:0000313" key="4">
    <source>
        <dbReference type="Proteomes" id="UP000182011"/>
    </source>
</evidence>
<keyword evidence="1" id="KW-1133">Transmembrane helix</keyword>
<accession>A0A0P1MD28</accession>
<dbReference type="Proteomes" id="UP000182011">
    <property type="component" value="Unassembled WGS sequence"/>
</dbReference>
<accession>A0A0P1LQW3</accession>
<feature type="transmembrane region" description="Helical" evidence="1">
    <location>
        <begin position="370"/>
        <end position="391"/>
    </location>
</feature>
<dbReference type="RefSeq" id="WP_047133760.1">
    <property type="nucleotide sequence ID" value="NZ_CZVN01000029.1"/>
</dbReference>
<proteinExistence type="predicted"/>
<accession>A0A0P1LSP0</accession>
<evidence type="ECO:0000313" key="2">
    <source>
        <dbReference type="EMBL" id="CUS83741.1"/>
    </source>
</evidence>
<evidence type="ECO:0000313" key="3">
    <source>
        <dbReference type="EMBL" id="CUU00708.1"/>
    </source>
</evidence>
<dbReference type="STRING" id="1633631.GCA_001442925_00051"/>
<accession>A0A0N7MNS6</accession>
<dbReference type="AlphaFoldDB" id="A0A0P1LQW3"/>
<dbReference type="OrthoDB" id="9791829at2"/>
<feature type="transmembrane region" description="Helical" evidence="1">
    <location>
        <begin position="341"/>
        <end position="358"/>
    </location>
</feature>
<dbReference type="Proteomes" id="UP000182200">
    <property type="component" value="Unassembled WGS sequence"/>
</dbReference>
<feature type="transmembrane region" description="Helical" evidence="1">
    <location>
        <begin position="229"/>
        <end position="248"/>
    </location>
</feature>